<keyword evidence="2" id="KW-1185">Reference proteome</keyword>
<dbReference type="Proteomes" id="UP000761534">
    <property type="component" value="Unassembled WGS sequence"/>
</dbReference>
<reference evidence="1" key="1">
    <citation type="journal article" date="2019" name="G3 (Bethesda)">
        <title>Genome Assemblies of Two Rare Opportunistic Yeast Pathogens: Diutina rugosa (syn. Candida rugosa) and Trichomonascus ciferrii (syn. Candida ciferrii).</title>
        <authorList>
            <person name="Mixao V."/>
            <person name="Saus E."/>
            <person name="Hansen A.P."/>
            <person name="Lass-Florl C."/>
            <person name="Gabaldon T."/>
        </authorList>
    </citation>
    <scope>NUCLEOTIDE SEQUENCE</scope>
    <source>
        <strain evidence="1">CBS 4856</strain>
    </source>
</reference>
<dbReference type="AlphaFoldDB" id="A0A642V6J2"/>
<gene>
    <name evidence="1" type="ORF">TRICI_002889</name>
</gene>
<evidence type="ECO:0000313" key="2">
    <source>
        <dbReference type="Proteomes" id="UP000761534"/>
    </source>
</evidence>
<protein>
    <submittedName>
        <fullName evidence="1">Uncharacterized protein</fullName>
    </submittedName>
</protein>
<name>A0A642V6J2_9ASCO</name>
<accession>A0A642V6J2</accession>
<proteinExistence type="predicted"/>
<dbReference type="VEuPathDB" id="FungiDB:TRICI_002889"/>
<comment type="caution">
    <text evidence="1">The sequence shown here is derived from an EMBL/GenBank/DDBJ whole genome shotgun (WGS) entry which is preliminary data.</text>
</comment>
<dbReference type="EMBL" id="SWFS01000200">
    <property type="protein sequence ID" value="KAA8914446.1"/>
    <property type="molecule type" value="Genomic_DNA"/>
</dbReference>
<sequence>MDQATRIFRKVVKCGVAVEWLVVADEAVGIDLLHHPGTQDDRLDSSTGQGWLREIVFLPPEGSCRRSSVTRKAWPETISPEQVPLALLTDNRMAVGETRTIHEDLNAFF</sequence>
<organism evidence="1 2">
    <name type="scientific">Trichomonascus ciferrii</name>
    <dbReference type="NCBI Taxonomy" id="44093"/>
    <lineage>
        <taxon>Eukaryota</taxon>
        <taxon>Fungi</taxon>
        <taxon>Dikarya</taxon>
        <taxon>Ascomycota</taxon>
        <taxon>Saccharomycotina</taxon>
        <taxon>Dipodascomycetes</taxon>
        <taxon>Dipodascales</taxon>
        <taxon>Trichomonascaceae</taxon>
        <taxon>Trichomonascus</taxon>
        <taxon>Trichomonascus ciferrii complex</taxon>
    </lineage>
</organism>
<evidence type="ECO:0000313" key="1">
    <source>
        <dbReference type="EMBL" id="KAA8914446.1"/>
    </source>
</evidence>